<accession>A0A1V8TBN5</accession>
<protein>
    <submittedName>
        <fullName evidence="2">Uncharacterized protein</fullName>
    </submittedName>
</protein>
<dbReference type="AlphaFoldDB" id="A0A1V8TBN5"/>
<proteinExistence type="predicted"/>
<name>A0A1V8TBN5_9PEZI</name>
<evidence type="ECO:0000313" key="2">
    <source>
        <dbReference type="EMBL" id="OQO08780.1"/>
    </source>
</evidence>
<dbReference type="Proteomes" id="UP000192596">
    <property type="component" value="Unassembled WGS sequence"/>
</dbReference>
<keyword evidence="3" id="KW-1185">Reference proteome</keyword>
<dbReference type="EMBL" id="NAJO01000011">
    <property type="protein sequence ID" value="OQO08780.1"/>
    <property type="molecule type" value="Genomic_DNA"/>
</dbReference>
<feature type="compositionally biased region" description="Acidic residues" evidence="1">
    <location>
        <begin position="192"/>
        <end position="204"/>
    </location>
</feature>
<dbReference type="InParanoid" id="A0A1V8TBN5"/>
<evidence type="ECO:0000256" key="1">
    <source>
        <dbReference type="SAM" id="MobiDB-lite"/>
    </source>
</evidence>
<gene>
    <name evidence="2" type="ORF">B0A48_05670</name>
</gene>
<comment type="caution">
    <text evidence="2">The sequence shown here is derived from an EMBL/GenBank/DDBJ whole genome shotgun (WGS) entry which is preliminary data.</text>
</comment>
<sequence>MERYVQTAMQDLVIGGHVNPIAGIYFDGGIVEFGDDFQSSRPLRVKMILQVPNLRHTDTWHRAIPRLSFRFGIEEVDFAYGSEGPSYSMIRNRPGSAAAMPRRLIWHPSLKPADFSKNWTFILLERVHHRITGVPYLDVAGAHRILDAQRAAMRIITPRHAGYVAAARHEDHVVDDDDHRGNSGGHGNVNDDVADDEGVLEDNDGTGSGEGGDWVGDGPCDGSKNGDNEESDGEDDVELHAEHGALGHGIGAAPKRPIPLAMVYARMNEVDASGFSASQLADAEYMKQLSTWGYLCFDEPGVKSVPCVVVGGVSFGKEWHPLLYRPEVMLSIVNGTLIPHRVVAGMTCMTGNKELEIPNEEIQASDYKNPTDNSLPVARWAPAFSNETYEIAGKVYTRAQCLEHFHHRGTGEPERNIDELKRTLKVKEGIVGRIQAAQAAIEKDECVPGSVVYGGISGNKDG</sequence>
<reference evidence="3" key="1">
    <citation type="submission" date="2017-03" db="EMBL/GenBank/DDBJ databases">
        <title>Genomes of endolithic fungi from Antarctica.</title>
        <authorList>
            <person name="Coleine C."/>
            <person name="Masonjones S."/>
            <person name="Stajich J.E."/>
        </authorList>
    </citation>
    <scope>NUCLEOTIDE SEQUENCE [LARGE SCALE GENOMIC DNA]</scope>
    <source>
        <strain evidence="3">CCFEE 5527</strain>
    </source>
</reference>
<feature type="compositionally biased region" description="Gly residues" evidence="1">
    <location>
        <begin position="206"/>
        <end position="215"/>
    </location>
</feature>
<feature type="region of interest" description="Disordered" evidence="1">
    <location>
        <begin position="174"/>
        <end position="236"/>
    </location>
</feature>
<evidence type="ECO:0000313" key="3">
    <source>
        <dbReference type="Proteomes" id="UP000192596"/>
    </source>
</evidence>
<organism evidence="2 3">
    <name type="scientific">Cryoendolithus antarcticus</name>
    <dbReference type="NCBI Taxonomy" id="1507870"/>
    <lineage>
        <taxon>Eukaryota</taxon>
        <taxon>Fungi</taxon>
        <taxon>Dikarya</taxon>
        <taxon>Ascomycota</taxon>
        <taxon>Pezizomycotina</taxon>
        <taxon>Dothideomycetes</taxon>
        <taxon>Dothideomycetidae</taxon>
        <taxon>Cladosporiales</taxon>
        <taxon>Cladosporiaceae</taxon>
        <taxon>Cryoendolithus</taxon>
    </lineage>
</organism>